<proteinExistence type="predicted"/>
<dbReference type="Proteomes" id="UP000030680">
    <property type="component" value="Unassembled WGS sequence"/>
</dbReference>
<organism evidence="1 2">
    <name type="scientific">Galdieria sulphuraria</name>
    <name type="common">Red alga</name>
    <dbReference type="NCBI Taxonomy" id="130081"/>
    <lineage>
        <taxon>Eukaryota</taxon>
        <taxon>Rhodophyta</taxon>
        <taxon>Bangiophyceae</taxon>
        <taxon>Galdieriales</taxon>
        <taxon>Galdieriaceae</taxon>
        <taxon>Galdieria</taxon>
    </lineage>
</organism>
<protein>
    <submittedName>
        <fullName evidence="1">Uncharacterized protein</fullName>
    </submittedName>
</protein>
<dbReference type="AlphaFoldDB" id="M2XZ91"/>
<evidence type="ECO:0000313" key="1">
    <source>
        <dbReference type="EMBL" id="EME28879.1"/>
    </source>
</evidence>
<sequence length="104" mass="12280">MITDVNIFLYMYHMEISSSILICSVGVDYNMLSLELSIWNLLNRKLFLLLSQYILRKDNYFRLRKIYYSAADRQRERNLDQTSQIIGSYTYPPPAGSKKLLQAM</sequence>
<keyword evidence="2" id="KW-1185">Reference proteome</keyword>
<accession>M2XZ91</accession>
<dbReference type="EMBL" id="KB454514">
    <property type="protein sequence ID" value="EME28879.1"/>
    <property type="molecule type" value="Genomic_DNA"/>
</dbReference>
<reference evidence="2" key="1">
    <citation type="journal article" date="2013" name="Science">
        <title>Gene transfer from bacteria and archaea facilitated evolution of an extremophilic eukaryote.</title>
        <authorList>
            <person name="Schonknecht G."/>
            <person name="Chen W.H."/>
            <person name="Ternes C.M."/>
            <person name="Barbier G.G."/>
            <person name="Shrestha R.P."/>
            <person name="Stanke M."/>
            <person name="Brautigam A."/>
            <person name="Baker B.J."/>
            <person name="Banfield J.F."/>
            <person name="Garavito R.M."/>
            <person name="Carr K."/>
            <person name="Wilkerson C."/>
            <person name="Rensing S.A."/>
            <person name="Gagneul D."/>
            <person name="Dickenson N.E."/>
            <person name="Oesterhelt C."/>
            <person name="Lercher M.J."/>
            <person name="Weber A.P."/>
        </authorList>
    </citation>
    <scope>NUCLEOTIDE SEQUENCE [LARGE SCALE GENOMIC DNA]</scope>
    <source>
        <strain evidence="2">074W</strain>
    </source>
</reference>
<dbReference type="KEGG" id="gsl:Gasu_36180"/>
<dbReference type="RefSeq" id="XP_005705399.1">
    <property type="nucleotide sequence ID" value="XM_005705342.1"/>
</dbReference>
<evidence type="ECO:0000313" key="2">
    <source>
        <dbReference type="Proteomes" id="UP000030680"/>
    </source>
</evidence>
<gene>
    <name evidence="1" type="ORF">Gasu_36180</name>
</gene>
<dbReference type="GeneID" id="17087715"/>
<name>M2XZ91_GALSU</name>
<dbReference type="Gramene" id="EME28879">
    <property type="protein sequence ID" value="EME28879"/>
    <property type="gene ID" value="Gasu_36180"/>
</dbReference>